<gene>
    <name evidence="6 7 8 9 10" type="primary">LOC112045402</name>
</gene>
<evidence type="ECO:0000313" key="8">
    <source>
        <dbReference type="RefSeq" id="XP_052744999.1"/>
    </source>
</evidence>
<proteinExistence type="predicted"/>
<dbReference type="PANTHER" id="PTHR24373">
    <property type="entry name" value="SLIT RELATED LEUCINE-RICH REPEAT NEURONAL PROTEIN"/>
    <property type="match status" value="1"/>
</dbReference>
<dbReference type="GeneID" id="112045402"/>
<dbReference type="SUPFAM" id="SSF52058">
    <property type="entry name" value="L domain-like"/>
    <property type="match status" value="1"/>
</dbReference>
<evidence type="ECO:0000256" key="2">
    <source>
        <dbReference type="ARBA" id="ARBA00022729"/>
    </source>
</evidence>
<dbReference type="InterPro" id="IPR050328">
    <property type="entry name" value="Dev_Immune_Receptor"/>
</dbReference>
<dbReference type="InterPro" id="IPR001611">
    <property type="entry name" value="Leu-rich_rpt"/>
</dbReference>
<keyword evidence="5" id="KW-1185">Reference proteome</keyword>
<dbReference type="Proteomes" id="UP001652582">
    <property type="component" value="Chromosome 24"/>
</dbReference>
<evidence type="ECO:0000313" key="6">
    <source>
        <dbReference type="RefSeq" id="XP_052744996.1"/>
    </source>
</evidence>
<evidence type="ECO:0000313" key="10">
    <source>
        <dbReference type="RefSeq" id="XP_052745001.1"/>
    </source>
</evidence>
<dbReference type="SMART" id="SM00365">
    <property type="entry name" value="LRR_SD22"/>
    <property type="match status" value="5"/>
</dbReference>
<evidence type="ECO:0000256" key="1">
    <source>
        <dbReference type="ARBA" id="ARBA00022614"/>
    </source>
</evidence>
<feature type="chain" id="PRO_5045024935" evidence="4">
    <location>
        <begin position="22"/>
        <end position="454"/>
    </location>
</feature>
<dbReference type="PANTHER" id="PTHR24373:SF370">
    <property type="entry name" value="FISH-LIPS, ISOFORM E"/>
    <property type="match status" value="1"/>
</dbReference>
<dbReference type="RefSeq" id="XP_052744999.1">
    <property type="nucleotide sequence ID" value="XM_052889039.1"/>
</dbReference>
<accession>A0ABM3M0Y2</accession>
<dbReference type="InterPro" id="IPR003591">
    <property type="entry name" value="Leu-rich_rpt_typical-subtyp"/>
</dbReference>
<dbReference type="RefSeq" id="XP_052745001.1">
    <property type="nucleotide sequence ID" value="XM_052889041.1"/>
</dbReference>
<dbReference type="RefSeq" id="XP_052744996.1">
    <property type="nucleotide sequence ID" value="XM_052889036.1"/>
</dbReference>
<dbReference type="InterPro" id="IPR032675">
    <property type="entry name" value="LRR_dom_sf"/>
</dbReference>
<dbReference type="PROSITE" id="PS51450">
    <property type="entry name" value="LRR"/>
    <property type="match status" value="5"/>
</dbReference>
<evidence type="ECO:0000256" key="4">
    <source>
        <dbReference type="SAM" id="SignalP"/>
    </source>
</evidence>
<evidence type="ECO:0000256" key="3">
    <source>
        <dbReference type="ARBA" id="ARBA00022737"/>
    </source>
</evidence>
<dbReference type="RefSeq" id="XP_052745000.1">
    <property type="nucleotide sequence ID" value="XM_052889040.1"/>
</dbReference>
<keyword evidence="2 4" id="KW-0732">Signal</keyword>
<sequence>MARKKSLWCYFFLVVLKETSASVECSFIDAQEIILMCIPVGVPDVILKLESLPLNGYTEMVLLRACGITELEHDSLKKTSLKYIDLSENRLKELDSDSLHNSPSLAYLNISNNLLSRLPVDLFVGNPHLLVLDLKNNFLGNLDVGVFDSLVQLHTLDLSWNLLLGKDLSSLLFVNNKYITYLSFAGNDMNGTPDSLLQSLEVLEVLDLNSCGITEVAKFATQSNLKTIKELNLSSNKISKLVNEEIFKNLHNLEILNLAHNELEHIDENVVAPLRNLKVFNLSHNELTYLSDNLFRRMLSLENIDLSHNLISKVEVEMFLNNPLKILNLSFNMFTFLPNTFSMSLRKPNANITEFYFHQNPWQCACLKEILYEVDHLKVTHKTDVPGYMRPICVTSLEMRCIRDDSVNDVFRNMYYNILDGNRIWNTIRDSSNRCLKPRLHTAHFRAVSKEVGR</sequence>
<dbReference type="Pfam" id="PF00560">
    <property type="entry name" value="LRR_1"/>
    <property type="match status" value="1"/>
</dbReference>
<name>A0ABM3M0Y2_BICAN</name>
<protein>
    <submittedName>
        <fullName evidence="6 7">Protein artichoke</fullName>
    </submittedName>
</protein>
<dbReference type="PRINTS" id="PR00019">
    <property type="entry name" value="LEURICHRPT"/>
</dbReference>
<evidence type="ECO:0000313" key="9">
    <source>
        <dbReference type="RefSeq" id="XP_052745000.1"/>
    </source>
</evidence>
<dbReference type="RefSeq" id="XP_052744997.1">
    <property type="nucleotide sequence ID" value="XM_052889037.1"/>
</dbReference>
<feature type="signal peptide" evidence="4">
    <location>
        <begin position="1"/>
        <end position="21"/>
    </location>
</feature>
<dbReference type="Gene3D" id="3.80.10.10">
    <property type="entry name" value="Ribonuclease Inhibitor"/>
    <property type="match status" value="2"/>
</dbReference>
<reference evidence="6 7" key="1">
    <citation type="submission" date="2025-05" db="UniProtKB">
        <authorList>
            <consortium name="RefSeq"/>
        </authorList>
    </citation>
    <scope>IDENTIFICATION</scope>
</reference>
<organism evidence="5 7">
    <name type="scientific">Bicyclus anynana</name>
    <name type="common">Squinting bush brown butterfly</name>
    <dbReference type="NCBI Taxonomy" id="110368"/>
    <lineage>
        <taxon>Eukaryota</taxon>
        <taxon>Metazoa</taxon>
        <taxon>Ecdysozoa</taxon>
        <taxon>Arthropoda</taxon>
        <taxon>Hexapoda</taxon>
        <taxon>Insecta</taxon>
        <taxon>Pterygota</taxon>
        <taxon>Neoptera</taxon>
        <taxon>Endopterygota</taxon>
        <taxon>Lepidoptera</taxon>
        <taxon>Glossata</taxon>
        <taxon>Ditrysia</taxon>
        <taxon>Papilionoidea</taxon>
        <taxon>Nymphalidae</taxon>
        <taxon>Satyrinae</taxon>
        <taxon>Satyrini</taxon>
        <taxon>Mycalesina</taxon>
        <taxon>Bicyclus</taxon>
    </lineage>
</organism>
<dbReference type="SMART" id="SM00369">
    <property type="entry name" value="LRR_TYP"/>
    <property type="match status" value="10"/>
</dbReference>
<dbReference type="Pfam" id="PF13855">
    <property type="entry name" value="LRR_8"/>
    <property type="match status" value="2"/>
</dbReference>
<evidence type="ECO:0000313" key="5">
    <source>
        <dbReference type="Proteomes" id="UP001652582"/>
    </source>
</evidence>
<evidence type="ECO:0000313" key="7">
    <source>
        <dbReference type="RefSeq" id="XP_052744997.1"/>
    </source>
</evidence>
<keyword evidence="1" id="KW-0433">Leucine-rich repeat</keyword>
<keyword evidence="3" id="KW-0677">Repeat</keyword>